<protein>
    <submittedName>
        <fullName evidence="2">Uncharacterized protein</fullName>
    </submittedName>
</protein>
<proteinExistence type="predicted"/>
<accession>A0A9Q0KCE6</accession>
<dbReference type="EMBL" id="JAMYWD010000006">
    <property type="protein sequence ID" value="KAJ4967839.1"/>
    <property type="molecule type" value="Genomic_DNA"/>
</dbReference>
<comment type="caution">
    <text evidence="2">The sequence shown here is derived from an EMBL/GenBank/DDBJ whole genome shotgun (WGS) entry which is preliminary data.</text>
</comment>
<feature type="region of interest" description="Disordered" evidence="1">
    <location>
        <begin position="1"/>
        <end position="63"/>
    </location>
</feature>
<name>A0A9Q0KCE6_9MAGN</name>
<sequence length="121" mass="13080">MSSQAAKWKAPSKQSLKGKEILEPAQKKARAAEDCPQPPGGPHDPRAEGRGRFSPQLFSKKTSGLVADQVQGKDLPVPKSQVFLSAGREMHECTSVLKMVVPPKLLRTGNQTVLRPVGTLQ</sequence>
<reference evidence="2" key="1">
    <citation type="journal article" date="2023" name="Plant J.">
        <title>The genome of the king protea, Protea cynaroides.</title>
        <authorList>
            <person name="Chang J."/>
            <person name="Duong T.A."/>
            <person name="Schoeman C."/>
            <person name="Ma X."/>
            <person name="Roodt D."/>
            <person name="Barker N."/>
            <person name="Li Z."/>
            <person name="Van de Peer Y."/>
            <person name="Mizrachi E."/>
        </authorList>
    </citation>
    <scope>NUCLEOTIDE SEQUENCE</scope>
    <source>
        <tissue evidence="2">Young leaves</tissue>
    </source>
</reference>
<evidence type="ECO:0000313" key="3">
    <source>
        <dbReference type="Proteomes" id="UP001141806"/>
    </source>
</evidence>
<keyword evidence="3" id="KW-1185">Reference proteome</keyword>
<evidence type="ECO:0000313" key="2">
    <source>
        <dbReference type="EMBL" id="KAJ4967839.1"/>
    </source>
</evidence>
<dbReference type="Proteomes" id="UP001141806">
    <property type="component" value="Unassembled WGS sequence"/>
</dbReference>
<gene>
    <name evidence="2" type="ORF">NE237_014540</name>
</gene>
<organism evidence="2 3">
    <name type="scientific">Protea cynaroides</name>
    <dbReference type="NCBI Taxonomy" id="273540"/>
    <lineage>
        <taxon>Eukaryota</taxon>
        <taxon>Viridiplantae</taxon>
        <taxon>Streptophyta</taxon>
        <taxon>Embryophyta</taxon>
        <taxon>Tracheophyta</taxon>
        <taxon>Spermatophyta</taxon>
        <taxon>Magnoliopsida</taxon>
        <taxon>Proteales</taxon>
        <taxon>Proteaceae</taxon>
        <taxon>Protea</taxon>
    </lineage>
</organism>
<evidence type="ECO:0000256" key="1">
    <source>
        <dbReference type="SAM" id="MobiDB-lite"/>
    </source>
</evidence>
<feature type="compositionally biased region" description="Basic and acidic residues" evidence="1">
    <location>
        <begin position="17"/>
        <end position="33"/>
    </location>
</feature>
<dbReference type="AlphaFoldDB" id="A0A9Q0KCE6"/>